<evidence type="ECO:0000256" key="5">
    <source>
        <dbReference type="SAM" id="MobiDB-lite"/>
    </source>
</evidence>
<dbReference type="RefSeq" id="XP_009056274.1">
    <property type="nucleotide sequence ID" value="XM_009058026.1"/>
</dbReference>
<name>V4A8J7_LOTGI</name>
<dbReference type="EMBL" id="KB201977">
    <property type="protein sequence ID" value="ESO93067.1"/>
    <property type="molecule type" value="Genomic_DNA"/>
</dbReference>
<dbReference type="CTD" id="20238910"/>
<dbReference type="GO" id="GO:0070979">
    <property type="term" value="P:protein K11-linked ubiquitination"/>
    <property type="evidence" value="ECO:0007669"/>
    <property type="project" value="TreeGrafter"/>
</dbReference>
<evidence type="ECO:0000256" key="1">
    <source>
        <dbReference type="ARBA" id="ARBA00022618"/>
    </source>
</evidence>
<dbReference type="STRING" id="225164.V4A8J7"/>
<feature type="compositionally biased region" description="Low complexity" evidence="5">
    <location>
        <begin position="144"/>
        <end position="162"/>
    </location>
</feature>
<evidence type="ECO:0000256" key="3">
    <source>
        <dbReference type="ARBA" id="ARBA00022786"/>
    </source>
</evidence>
<dbReference type="GO" id="GO:0034399">
    <property type="term" value="C:nuclear periphery"/>
    <property type="evidence" value="ECO:0007669"/>
    <property type="project" value="TreeGrafter"/>
</dbReference>
<dbReference type="PANTHER" id="PTHR13260:SF0">
    <property type="entry name" value="ANAPHASE-PROMOTING COMPLEX SUBUNIT 4"/>
    <property type="match status" value="1"/>
</dbReference>
<reference evidence="7 8" key="1">
    <citation type="journal article" date="2013" name="Nature">
        <title>Insights into bilaterian evolution from three spiralian genomes.</title>
        <authorList>
            <person name="Simakov O."/>
            <person name="Marletaz F."/>
            <person name="Cho S.J."/>
            <person name="Edsinger-Gonzales E."/>
            <person name="Havlak P."/>
            <person name="Hellsten U."/>
            <person name="Kuo D.H."/>
            <person name="Larsson T."/>
            <person name="Lv J."/>
            <person name="Arendt D."/>
            <person name="Savage R."/>
            <person name="Osoegawa K."/>
            <person name="de Jong P."/>
            <person name="Grimwood J."/>
            <person name="Chapman J.A."/>
            <person name="Shapiro H."/>
            <person name="Aerts A."/>
            <person name="Otillar R.P."/>
            <person name="Terry A.Y."/>
            <person name="Boore J.L."/>
            <person name="Grigoriev I.V."/>
            <person name="Lindberg D.R."/>
            <person name="Seaver E.C."/>
            <person name="Weisblat D.A."/>
            <person name="Putnam N.H."/>
            <person name="Rokhsar D.S."/>
        </authorList>
    </citation>
    <scope>NUCLEOTIDE SEQUENCE [LARGE SCALE GENOMIC DNA]</scope>
</reference>
<dbReference type="Proteomes" id="UP000030746">
    <property type="component" value="Unassembled WGS sequence"/>
</dbReference>
<accession>V4A8J7</accession>
<keyword evidence="1" id="KW-0132">Cell division</keyword>
<keyword evidence="3" id="KW-0833">Ubl conjugation pathway</keyword>
<dbReference type="GO" id="GO:0005680">
    <property type="term" value="C:anaphase-promoting complex"/>
    <property type="evidence" value="ECO:0007669"/>
    <property type="project" value="InterPro"/>
</dbReference>
<evidence type="ECO:0000256" key="2">
    <source>
        <dbReference type="ARBA" id="ARBA00022776"/>
    </source>
</evidence>
<dbReference type="HOGENOM" id="CLU_1534283_0_0_1"/>
<protein>
    <recommendedName>
        <fullName evidence="6">Anaphase-promoting complex subunit 4 C-terminal half WD40 domain-containing protein</fullName>
    </recommendedName>
</protein>
<organism evidence="7 8">
    <name type="scientific">Lottia gigantea</name>
    <name type="common">Giant owl limpet</name>
    <dbReference type="NCBI Taxonomy" id="225164"/>
    <lineage>
        <taxon>Eukaryota</taxon>
        <taxon>Metazoa</taxon>
        <taxon>Spiralia</taxon>
        <taxon>Lophotrochozoa</taxon>
        <taxon>Mollusca</taxon>
        <taxon>Gastropoda</taxon>
        <taxon>Patellogastropoda</taxon>
        <taxon>Lottioidea</taxon>
        <taxon>Lottiidae</taxon>
        <taxon>Lottia</taxon>
    </lineage>
</organism>
<feature type="compositionally biased region" description="Acidic residues" evidence="5">
    <location>
        <begin position="125"/>
        <end position="143"/>
    </location>
</feature>
<feature type="region of interest" description="Disordered" evidence="5">
    <location>
        <begin position="124"/>
        <end position="175"/>
    </location>
</feature>
<dbReference type="GO" id="GO:0031145">
    <property type="term" value="P:anaphase-promoting complex-dependent catabolic process"/>
    <property type="evidence" value="ECO:0007669"/>
    <property type="project" value="InterPro"/>
</dbReference>
<evidence type="ECO:0000313" key="8">
    <source>
        <dbReference type="Proteomes" id="UP000030746"/>
    </source>
</evidence>
<proteinExistence type="predicted"/>
<dbReference type="OrthoDB" id="2110451at2759"/>
<dbReference type="InterPro" id="IPR024789">
    <property type="entry name" value="APC4"/>
</dbReference>
<evidence type="ECO:0000256" key="4">
    <source>
        <dbReference type="ARBA" id="ARBA00023306"/>
    </source>
</evidence>
<gene>
    <name evidence="7" type="ORF">LOTGIDRAFT_162090</name>
</gene>
<dbReference type="Pfam" id="PF23405">
    <property type="entry name" value="WD40_APC4_C-half"/>
    <property type="match status" value="1"/>
</dbReference>
<keyword evidence="2" id="KW-0498">Mitosis</keyword>
<dbReference type="GO" id="GO:0051301">
    <property type="term" value="P:cell division"/>
    <property type="evidence" value="ECO:0007669"/>
    <property type="project" value="UniProtKB-KW"/>
</dbReference>
<dbReference type="OMA" id="CRRMENM"/>
<dbReference type="InterPro" id="IPR056358">
    <property type="entry name" value="APC4_C"/>
</dbReference>
<feature type="domain" description="Anaphase-promoting complex subunit 4 C-terminal half WD40" evidence="6">
    <location>
        <begin position="13"/>
        <end position="122"/>
    </location>
</feature>
<sequence length="175" mass="20008">MNTNSKLSSDVFCKSNEHKLHLILDISYYDKKVLSLLLVEDIEDGRPVLVQLPFTVLKDTIFTKLSSTENITQNVNKVDVGPLIPKYSYRHLENMQAHSFAVSGTRKTATVLYSSKRRVRIFMLDGEEEDDSDEDEEEEEEADNSNLEVNENENTNNLDTSTPMEEDENKENTSV</sequence>
<keyword evidence="4" id="KW-0131">Cell cycle</keyword>
<keyword evidence="8" id="KW-1185">Reference proteome</keyword>
<evidence type="ECO:0000259" key="6">
    <source>
        <dbReference type="Pfam" id="PF23405"/>
    </source>
</evidence>
<evidence type="ECO:0000313" key="7">
    <source>
        <dbReference type="EMBL" id="ESO93067.1"/>
    </source>
</evidence>
<dbReference type="AlphaFoldDB" id="V4A8J7"/>
<dbReference type="GeneID" id="20238910"/>
<dbReference type="KEGG" id="lgi:LOTGIDRAFT_162090"/>
<dbReference type="PANTHER" id="PTHR13260">
    <property type="entry name" value="ANAPHASE PROMOTING COMPLEX SUBUNIT 4 APC4"/>
    <property type="match status" value="1"/>
</dbReference>